<name>A0A1J5NZZ2_9ZZZZ</name>
<dbReference type="EMBL" id="MLJW01008193">
    <property type="protein sequence ID" value="OIQ64354.1"/>
    <property type="molecule type" value="Genomic_DNA"/>
</dbReference>
<comment type="caution">
    <text evidence="2">The sequence shown here is derived from an EMBL/GenBank/DDBJ whole genome shotgun (WGS) entry which is preliminary data.</text>
</comment>
<evidence type="ECO:0000313" key="2">
    <source>
        <dbReference type="EMBL" id="OIQ64354.1"/>
    </source>
</evidence>
<feature type="compositionally biased region" description="Polar residues" evidence="1">
    <location>
        <begin position="225"/>
        <end position="235"/>
    </location>
</feature>
<proteinExistence type="predicted"/>
<feature type="region of interest" description="Disordered" evidence="1">
    <location>
        <begin position="212"/>
        <end position="235"/>
    </location>
</feature>
<sequence length="258" mass="26976">MAVFDFGLDQRVGADAPVAGHGQQVAVALGIAQGRVEVFGRRVHAQAESLLRAEAVGQVHRAEHAAVARQRDLGTAHARVGALDDQVHQTARRADAGLDAAGAFEDFDRRLVVERDRRFGIDRQAVAPIVALVVERVAADGELIPIAGGVVVVADAGVEGGDVGQTLGAGVLQLLRVEPVGLHRCLPCRHVAKAGDAGGGLRGVAVHHHLGQRGGLRERVGGEQRGTSHGRPSQTENRAVGLVGLFGCHHVLLMCCES</sequence>
<dbReference type="AlphaFoldDB" id="A0A1J5NZZ2"/>
<accession>A0A1J5NZZ2</accession>
<evidence type="ECO:0000256" key="1">
    <source>
        <dbReference type="SAM" id="MobiDB-lite"/>
    </source>
</evidence>
<gene>
    <name evidence="2" type="ORF">GALL_540950</name>
</gene>
<organism evidence="2">
    <name type="scientific">mine drainage metagenome</name>
    <dbReference type="NCBI Taxonomy" id="410659"/>
    <lineage>
        <taxon>unclassified sequences</taxon>
        <taxon>metagenomes</taxon>
        <taxon>ecological metagenomes</taxon>
    </lineage>
</organism>
<reference evidence="2" key="1">
    <citation type="submission" date="2016-10" db="EMBL/GenBank/DDBJ databases">
        <title>Sequence of Gallionella enrichment culture.</title>
        <authorList>
            <person name="Poehlein A."/>
            <person name="Muehling M."/>
            <person name="Daniel R."/>
        </authorList>
    </citation>
    <scope>NUCLEOTIDE SEQUENCE</scope>
</reference>
<protein>
    <submittedName>
        <fullName evidence="2">Uncharacterized protein</fullName>
    </submittedName>
</protein>